<organism evidence="1 2">
    <name type="scientific">Paxillus rubicundulus Ve08.2h10</name>
    <dbReference type="NCBI Taxonomy" id="930991"/>
    <lineage>
        <taxon>Eukaryota</taxon>
        <taxon>Fungi</taxon>
        <taxon>Dikarya</taxon>
        <taxon>Basidiomycota</taxon>
        <taxon>Agaricomycotina</taxon>
        <taxon>Agaricomycetes</taxon>
        <taxon>Agaricomycetidae</taxon>
        <taxon>Boletales</taxon>
        <taxon>Paxilineae</taxon>
        <taxon>Paxillaceae</taxon>
        <taxon>Paxillus</taxon>
    </lineage>
</organism>
<evidence type="ECO:0000313" key="1">
    <source>
        <dbReference type="EMBL" id="KIK78416.1"/>
    </source>
</evidence>
<sequence>MSNLKSILCKDICKLFLSGYEQEFYLLQFNTLSYMVMMDVDVSHMMFLCRV</sequence>
<dbReference type="Proteomes" id="UP000054538">
    <property type="component" value="Unassembled WGS sequence"/>
</dbReference>
<reference evidence="1 2" key="1">
    <citation type="submission" date="2014-04" db="EMBL/GenBank/DDBJ databases">
        <authorList>
            <consortium name="DOE Joint Genome Institute"/>
            <person name="Kuo A."/>
            <person name="Kohler A."/>
            <person name="Jargeat P."/>
            <person name="Nagy L.G."/>
            <person name="Floudas D."/>
            <person name="Copeland A."/>
            <person name="Barry K.W."/>
            <person name="Cichocki N."/>
            <person name="Veneault-Fourrey C."/>
            <person name="LaButti K."/>
            <person name="Lindquist E.A."/>
            <person name="Lipzen A."/>
            <person name="Lundell T."/>
            <person name="Morin E."/>
            <person name="Murat C."/>
            <person name="Sun H."/>
            <person name="Tunlid A."/>
            <person name="Henrissat B."/>
            <person name="Grigoriev I.V."/>
            <person name="Hibbett D.S."/>
            <person name="Martin F."/>
            <person name="Nordberg H.P."/>
            <person name="Cantor M.N."/>
            <person name="Hua S.X."/>
        </authorList>
    </citation>
    <scope>NUCLEOTIDE SEQUENCE [LARGE SCALE GENOMIC DNA]</scope>
    <source>
        <strain evidence="1 2">Ve08.2h10</strain>
    </source>
</reference>
<dbReference type="AlphaFoldDB" id="A0A0D0D4A9"/>
<evidence type="ECO:0000313" key="2">
    <source>
        <dbReference type="Proteomes" id="UP000054538"/>
    </source>
</evidence>
<accession>A0A0D0D4A9</accession>
<proteinExistence type="predicted"/>
<name>A0A0D0D4A9_9AGAM</name>
<reference evidence="2" key="2">
    <citation type="submission" date="2015-01" db="EMBL/GenBank/DDBJ databases">
        <title>Evolutionary Origins and Diversification of the Mycorrhizal Mutualists.</title>
        <authorList>
            <consortium name="DOE Joint Genome Institute"/>
            <consortium name="Mycorrhizal Genomics Consortium"/>
            <person name="Kohler A."/>
            <person name="Kuo A."/>
            <person name="Nagy L.G."/>
            <person name="Floudas D."/>
            <person name="Copeland A."/>
            <person name="Barry K.W."/>
            <person name="Cichocki N."/>
            <person name="Veneault-Fourrey C."/>
            <person name="LaButti K."/>
            <person name="Lindquist E.A."/>
            <person name="Lipzen A."/>
            <person name="Lundell T."/>
            <person name="Morin E."/>
            <person name="Murat C."/>
            <person name="Riley R."/>
            <person name="Ohm R."/>
            <person name="Sun H."/>
            <person name="Tunlid A."/>
            <person name="Henrissat B."/>
            <person name="Grigoriev I.V."/>
            <person name="Hibbett D.S."/>
            <person name="Martin F."/>
        </authorList>
    </citation>
    <scope>NUCLEOTIDE SEQUENCE [LARGE SCALE GENOMIC DNA]</scope>
    <source>
        <strain evidence="2">Ve08.2h10</strain>
    </source>
</reference>
<dbReference type="InParanoid" id="A0A0D0D4A9"/>
<protein>
    <submittedName>
        <fullName evidence="1">Uncharacterized protein</fullName>
    </submittedName>
</protein>
<dbReference type="HOGENOM" id="CLU_3107043_0_0_1"/>
<keyword evidence="2" id="KW-1185">Reference proteome</keyword>
<gene>
    <name evidence="1" type="ORF">PAXRUDRAFT_16890</name>
</gene>
<dbReference type="EMBL" id="KN826599">
    <property type="protein sequence ID" value="KIK78416.1"/>
    <property type="molecule type" value="Genomic_DNA"/>
</dbReference>